<evidence type="ECO:0000313" key="2">
    <source>
        <dbReference type="EMBL" id="CAL5229050.1"/>
    </source>
</evidence>
<feature type="chain" id="PRO_5047124466" evidence="1">
    <location>
        <begin position="24"/>
        <end position="356"/>
    </location>
</feature>
<dbReference type="EMBL" id="CAXHTA020000019">
    <property type="protein sequence ID" value="CAL5229050.1"/>
    <property type="molecule type" value="Genomic_DNA"/>
</dbReference>
<reference evidence="2 3" key="1">
    <citation type="submission" date="2024-06" db="EMBL/GenBank/DDBJ databases">
        <authorList>
            <person name="Kraege A."/>
            <person name="Thomma B."/>
        </authorList>
    </citation>
    <scope>NUCLEOTIDE SEQUENCE [LARGE SCALE GENOMIC DNA]</scope>
</reference>
<dbReference type="SUPFAM" id="SSF52266">
    <property type="entry name" value="SGNH hydrolase"/>
    <property type="match status" value="1"/>
</dbReference>
<feature type="signal peptide" evidence="1">
    <location>
        <begin position="1"/>
        <end position="23"/>
    </location>
</feature>
<proteinExistence type="predicted"/>
<evidence type="ECO:0000313" key="3">
    <source>
        <dbReference type="Proteomes" id="UP001497392"/>
    </source>
</evidence>
<organism evidence="2 3">
    <name type="scientific">Coccomyxa viridis</name>
    <dbReference type="NCBI Taxonomy" id="1274662"/>
    <lineage>
        <taxon>Eukaryota</taxon>
        <taxon>Viridiplantae</taxon>
        <taxon>Chlorophyta</taxon>
        <taxon>core chlorophytes</taxon>
        <taxon>Trebouxiophyceae</taxon>
        <taxon>Trebouxiophyceae incertae sedis</taxon>
        <taxon>Coccomyxaceae</taxon>
        <taxon>Coccomyxa</taxon>
    </lineage>
</organism>
<name>A0ABP1GCN2_9CHLO</name>
<sequence>MASFASAGILCLALVACLHAGDAFCHFGTLPGGWIKSQEGSPFPLYSEDGGTFPTWQPYSQDCQLKPLLGPYLQAAAKPEDDLLSGHQPMHMLLFGDSVDYRIARHLCNISKHQEILEPFGSNPIGQEHNMTGICSTSKLVVAKQHISSASLEGPYWWKMNFSPLESITEGLKAFQDSEGVVPDIVSIATNYWDIAALFEAGGFKFEGTPLEHQVLPEVWLKDWTRNLTTILSYLKDSVPDNTLLVYHTAHLPQQVDKPNKWESDRYLYPHIAQMNAAGRHVAQMLHYHILDTEAMALQLPKESMMADITHPGAGFMMQVLNMMLNMRKEQQEAPAEGQGVKWQRQRIIGRGWFKG</sequence>
<keyword evidence="3" id="KW-1185">Reference proteome</keyword>
<gene>
    <name evidence="2" type="primary">g12299</name>
    <name evidence="2" type="ORF">VP750_LOCUS10956</name>
</gene>
<keyword evidence="1" id="KW-0732">Signal</keyword>
<evidence type="ECO:0000256" key="1">
    <source>
        <dbReference type="SAM" id="SignalP"/>
    </source>
</evidence>
<protein>
    <submittedName>
        <fullName evidence="2">G12299 protein</fullName>
    </submittedName>
</protein>
<dbReference type="Proteomes" id="UP001497392">
    <property type="component" value="Unassembled WGS sequence"/>
</dbReference>
<accession>A0ABP1GCN2</accession>
<comment type="caution">
    <text evidence="2">The sequence shown here is derived from an EMBL/GenBank/DDBJ whole genome shotgun (WGS) entry which is preliminary data.</text>
</comment>